<evidence type="ECO:0000256" key="1">
    <source>
        <dbReference type="SAM" id="MobiDB-lite"/>
    </source>
</evidence>
<proteinExistence type="predicted"/>
<dbReference type="EMBL" id="OU900094">
    <property type="protein sequence ID" value="CAG9853848.1"/>
    <property type="molecule type" value="Genomic_DNA"/>
</dbReference>
<reference evidence="2" key="1">
    <citation type="submission" date="2022-01" db="EMBL/GenBank/DDBJ databases">
        <authorList>
            <person name="King R."/>
        </authorList>
    </citation>
    <scope>NUCLEOTIDE SEQUENCE</scope>
</reference>
<dbReference type="Proteomes" id="UP001153712">
    <property type="component" value="Chromosome 1"/>
</dbReference>
<feature type="compositionally biased region" description="Polar residues" evidence="1">
    <location>
        <begin position="7"/>
        <end position="19"/>
    </location>
</feature>
<organism evidence="2 3">
    <name type="scientific">Phyllotreta striolata</name>
    <name type="common">Striped flea beetle</name>
    <name type="synonym">Crioceris striolata</name>
    <dbReference type="NCBI Taxonomy" id="444603"/>
    <lineage>
        <taxon>Eukaryota</taxon>
        <taxon>Metazoa</taxon>
        <taxon>Ecdysozoa</taxon>
        <taxon>Arthropoda</taxon>
        <taxon>Hexapoda</taxon>
        <taxon>Insecta</taxon>
        <taxon>Pterygota</taxon>
        <taxon>Neoptera</taxon>
        <taxon>Endopterygota</taxon>
        <taxon>Coleoptera</taxon>
        <taxon>Polyphaga</taxon>
        <taxon>Cucujiformia</taxon>
        <taxon>Chrysomeloidea</taxon>
        <taxon>Chrysomelidae</taxon>
        <taxon>Galerucinae</taxon>
        <taxon>Alticini</taxon>
        <taxon>Phyllotreta</taxon>
    </lineage>
</organism>
<dbReference type="AlphaFoldDB" id="A0A9N9TDX9"/>
<gene>
    <name evidence="2" type="ORF">PHYEVI_LOCUS315</name>
</gene>
<name>A0A9N9TDX9_PHYSR</name>
<sequence>MPIAESDTLTADIQLSQHRPQPPGQDEKFEKCQWSPYHSALSFAKIPVRERRPIALEVARGRKQARPIRLLDDEDPAPNAEFPATTNLNASALLNFVGGITPTLSVIRALYNRAFC</sequence>
<keyword evidence="3" id="KW-1185">Reference proteome</keyword>
<accession>A0A9N9TDX9</accession>
<feature type="region of interest" description="Disordered" evidence="1">
    <location>
        <begin position="1"/>
        <end position="29"/>
    </location>
</feature>
<protein>
    <submittedName>
        <fullName evidence="2">Uncharacterized protein</fullName>
    </submittedName>
</protein>
<evidence type="ECO:0000313" key="3">
    <source>
        <dbReference type="Proteomes" id="UP001153712"/>
    </source>
</evidence>
<evidence type="ECO:0000313" key="2">
    <source>
        <dbReference type="EMBL" id="CAG9853848.1"/>
    </source>
</evidence>